<keyword evidence="3 4" id="KW-0418">Kinase</keyword>
<comment type="caution">
    <text evidence="7">The sequence shown here is derived from an EMBL/GenBank/DDBJ whole genome shotgun (WGS) entry which is preliminary data.</text>
</comment>
<dbReference type="InterPro" id="IPR043129">
    <property type="entry name" value="ATPase_NBD"/>
</dbReference>
<dbReference type="PIRSF" id="PIRSF000538">
    <property type="entry name" value="GlpK"/>
    <property type="match status" value="1"/>
</dbReference>
<dbReference type="InterPro" id="IPR018485">
    <property type="entry name" value="FGGY_C"/>
</dbReference>
<reference evidence="7 8" key="1">
    <citation type="submission" date="2023-07" db="EMBL/GenBank/DDBJ databases">
        <title>Genomic Encyclopedia of Type Strains, Phase IV (KMG-IV): sequencing the most valuable type-strain genomes for metagenomic binning, comparative biology and taxonomic classification.</title>
        <authorList>
            <person name="Goeker M."/>
        </authorList>
    </citation>
    <scope>NUCLEOTIDE SEQUENCE [LARGE SCALE GENOMIC DNA]</scope>
    <source>
        <strain evidence="7 8">DSM 1112</strain>
    </source>
</reference>
<dbReference type="PANTHER" id="PTHR43095">
    <property type="entry name" value="SUGAR KINASE"/>
    <property type="match status" value="1"/>
</dbReference>
<keyword evidence="2 4" id="KW-0808">Transferase</keyword>
<feature type="domain" description="Carbohydrate kinase FGGY N-terminal" evidence="5">
    <location>
        <begin position="4"/>
        <end position="248"/>
    </location>
</feature>
<dbReference type="RefSeq" id="WP_307234117.1">
    <property type="nucleotide sequence ID" value="NZ_JAUSVF010000002.1"/>
</dbReference>
<dbReference type="InterPro" id="IPR050406">
    <property type="entry name" value="FGGY_Carb_Kinase"/>
</dbReference>
<dbReference type="Pfam" id="PF02782">
    <property type="entry name" value="FGGY_C"/>
    <property type="match status" value="1"/>
</dbReference>
<evidence type="ECO:0000256" key="3">
    <source>
        <dbReference type="ARBA" id="ARBA00022777"/>
    </source>
</evidence>
<evidence type="ECO:0000313" key="7">
    <source>
        <dbReference type="EMBL" id="MDQ0322474.1"/>
    </source>
</evidence>
<dbReference type="CDD" id="cd07802">
    <property type="entry name" value="ASKHA_NBD_FGGY_EcLyxK-like"/>
    <property type="match status" value="1"/>
</dbReference>
<sequence length="523" mass="55816">MPSLLGIDSGLTVTKAVIFDVDGTQIAVARRRVTQSMPKPHYIERDMDELWTATADAIAEAIKLSGRPASDIMAIAATAHGDGIYLVDKARRPLGRALLSLDSRAEELVERWLQSPLADEALSLTGQAPHVSAPSALLAWIKENEPERFEAIGHILSCKDWLRFCLTGTIGTDRTEASTSFTNVATQGYSKAALALYGLESLEGALPPIAGSDEIVGHVTAEVAARTGLAEGTPVAAGLHDVTASALGAGGHVPGVVAIIAGTYSINETLSSAPKVDKRWFCRNAIKPGEWNNMSISPASTANYDWFLDTLCARERGQAESDGGSIHALLAPEIEAALARPSSVLFHPYLFGSPYGAAASAGFFGLGGWHDRGDMLRAVLEGIAFNHRIHVDALAEGFAFNEARLAGGISRNPTVVQMFADILGIPVTVTETDEAAAWGAALCAGSAIGLYPDPVADPRDLKKIARTCHPDPSRKAEYQKRYDIFREIADAMSPLWPKIGKLANLENENRTLPIPSSRHAKQD</sequence>
<dbReference type="Gene3D" id="3.30.420.40">
    <property type="match status" value="2"/>
</dbReference>
<evidence type="ECO:0000256" key="4">
    <source>
        <dbReference type="RuleBase" id="RU003733"/>
    </source>
</evidence>
<dbReference type="InterPro" id="IPR018484">
    <property type="entry name" value="FGGY_N"/>
</dbReference>
<evidence type="ECO:0000256" key="2">
    <source>
        <dbReference type="ARBA" id="ARBA00022679"/>
    </source>
</evidence>
<comment type="similarity">
    <text evidence="1 4">Belongs to the FGGY kinase family.</text>
</comment>
<proteinExistence type="inferred from homology"/>
<dbReference type="EMBL" id="JAUSVF010000002">
    <property type="protein sequence ID" value="MDQ0322474.1"/>
    <property type="molecule type" value="Genomic_DNA"/>
</dbReference>
<dbReference type="SUPFAM" id="SSF53067">
    <property type="entry name" value="Actin-like ATPase domain"/>
    <property type="match status" value="2"/>
</dbReference>
<keyword evidence="8" id="KW-1185">Reference proteome</keyword>
<dbReference type="InterPro" id="IPR000577">
    <property type="entry name" value="Carb_kinase_FGGY"/>
</dbReference>
<organism evidence="7 8">
    <name type="scientific">Pararhizobium capsulatum DSM 1112</name>
    <dbReference type="NCBI Taxonomy" id="1121113"/>
    <lineage>
        <taxon>Bacteria</taxon>
        <taxon>Pseudomonadati</taxon>
        <taxon>Pseudomonadota</taxon>
        <taxon>Alphaproteobacteria</taxon>
        <taxon>Hyphomicrobiales</taxon>
        <taxon>Rhizobiaceae</taxon>
        <taxon>Rhizobium/Agrobacterium group</taxon>
        <taxon>Pararhizobium</taxon>
    </lineage>
</organism>
<protein>
    <submittedName>
        <fullName evidence="7">L-xylulokinase</fullName>
        <ecNumber evidence="7">2.7.1.53</ecNumber>
    </submittedName>
</protein>
<dbReference type="PROSITE" id="PS00445">
    <property type="entry name" value="FGGY_KINASES_2"/>
    <property type="match status" value="1"/>
</dbReference>
<accession>A0ABU0BW37</accession>
<feature type="domain" description="Carbohydrate kinase FGGY C-terminal" evidence="6">
    <location>
        <begin position="258"/>
        <end position="447"/>
    </location>
</feature>
<evidence type="ECO:0000259" key="6">
    <source>
        <dbReference type="Pfam" id="PF02782"/>
    </source>
</evidence>
<dbReference type="EC" id="2.7.1.53" evidence="7"/>
<dbReference type="GO" id="GO:0008744">
    <property type="term" value="F:L-xylulokinase activity"/>
    <property type="evidence" value="ECO:0007669"/>
    <property type="project" value="UniProtKB-EC"/>
</dbReference>
<dbReference type="PANTHER" id="PTHR43095:SF3">
    <property type="entry name" value="L-XYLULOSE_3-KETO-L-GULONATE KINASE"/>
    <property type="match status" value="1"/>
</dbReference>
<dbReference type="Proteomes" id="UP001230207">
    <property type="component" value="Unassembled WGS sequence"/>
</dbReference>
<evidence type="ECO:0000259" key="5">
    <source>
        <dbReference type="Pfam" id="PF00370"/>
    </source>
</evidence>
<evidence type="ECO:0000256" key="1">
    <source>
        <dbReference type="ARBA" id="ARBA00009156"/>
    </source>
</evidence>
<dbReference type="Pfam" id="PF00370">
    <property type="entry name" value="FGGY_N"/>
    <property type="match status" value="1"/>
</dbReference>
<dbReference type="InterPro" id="IPR018483">
    <property type="entry name" value="Carb_kinase_FGGY_CS"/>
</dbReference>
<gene>
    <name evidence="7" type="ORF">QO002_004680</name>
</gene>
<evidence type="ECO:0000313" key="8">
    <source>
        <dbReference type="Proteomes" id="UP001230207"/>
    </source>
</evidence>
<name>A0ABU0BW37_9HYPH</name>